<evidence type="ECO:0000313" key="1">
    <source>
        <dbReference type="EMBL" id="KIN92845.1"/>
    </source>
</evidence>
<dbReference type="AlphaFoldDB" id="A0A0C3NAB4"/>
<dbReference type="HOGENOM" id="CLU_2942768_0_0_1"/>
<organism evidence="1 2">
    <name type="scientific">Pisolithus tinctorius Marx 270</name>
    <dbReference type="NCBI Taxonomy" id="870435"/>
    <lineage>
        <taxon>Eukaryota</taxon>
        <taxon>Fungi</taxon>
        <taxon>Dikarya</taxon>
        <taxon>Basidiomycota</taxon>
        <taxon>Agaricomycotina</taxon>
        <taxon>Agaricomycetes</taxon>
        <taxon>Agaricomycetidae</taxon>
        <taxon>Boletales</taxon>
        <taxon>Sclerodermatineae</taxon>
        <taxon>Pisolithaceae</taxon>
        <taxon>Pisolithus</taxon>
    </lineage>
</organism>
<reference evidence="2" key="2">
    <citation type="submission" date="2015-01" db="EMBL/GenBank/DDBJ databases">
        <title>Evolutionary Origins and Diversification of the Mycorrhizal Mutualists.</title>
        <authorList>
            <consortium name="DOE Joint Genome Institute"/>
            <consortium name="Mycorrhizal Genomics Consortium"/>
            <person name="Kohler A."/>
            <person name="Kuo A."/>
            <person name="Nagy L.G."/>
            <person name="Floudas D."/>
            <person name="Copeland A."/>
            <person name="Barry K.W."/>
            <person name="Cichocki N."/>
            <person name="Veneault-Fourrey C."/>
            <person name="LaButti K."/>
            <person name="Lindquist E.A."/>
            <person name="Lipzen A."/>
            <person name="Lundell T."/>
            <person name="Morin E."/>
            <person name="Murat C."/>
            <person name="Riley R."/>
            <person name="Ohm R."/>
            <person name="Sun H."/>
            <person name="Tunlid A."/>
            <person name="Henrissat B."/>
            <person name="Grigoriev I.V."/>
            <person name="Hibbett D.S."/>
            <person name="Martin F."/>
        </authorList>
    </citation>
    <scope>NUCLEOTIDE SEQUENCE [LARGE SCALE GENOMIC DNA]</scope>
    <source>
        <strain evidence="2">Marx 270</strain>
    </source>
</reference>
<dbReference type="Proteomes" id="UP000054217">
    <property type="component" value="Unassembled WGS sequence"/>
</dbReference>
<dbReference type="InParanoid" id="A0A0C3NAB4"/>
<gene>
    <name evidence="1" type="ORF">M404DRAFT_1009327</name>
</gene>
<name>A0A0C3NAB4_PISTI</name>
<keyword evidence="2" id="KW-1185">Reference proteome</keyword>
<protein>
    <submittedName>
        <fullName evidence="1">Uncharacterized protein</fullName>
    </submittedName>
</protein>
<sequence>MSPFPFIPYVGGQRMGHWQDALGTEERDWQALPSFRPYFPQIFPVAKGLQFMLAPLVPPS</sequence>
<reference evidence="1 2" key="1">
    <citation type="submission" date="2014-04" db="EMBL/GenBank/DDBJ databases">
        <authorList>
            <consortium name="DOE Joint Genome Institute"/>
            <person name="Kuo A."/>
            <person name="Kohler A."/>
            <person name="Costa M.D."/>
            <person name="Nagy L.G."/>
            <person name="Floudas D."/>
            <person name="Copeland A."/>
            <person name="Barry K.W."/>
            <person name="Cichocki N."/>
            <person name="Veneault-Fourrey C."/>
            <person name="LaButti K."/>
            <person name="Lindquist E.A."/>
            <person name="Lipzen A."/>
            <person name="Lundell T."/>
            <person name="Morin E."/>
            <person name="Murat C."/>
            <person name="Sun H."/>
            <person name="Tunlid A."/>
            <person name="Henrissat B."/>
            <person name="Grigoriev I.V."/>
            <person name="Hibbett D.S."/>
            <person name="Martin F."/>
            <person name="Nordberg H.P."/>
            <person name="Cantor M.N."/>
            <person name="Hua S.X."/>
        </authorList>
    </citation>
    <scope>NUCLEOTIDE SEQUENCE [LARGE SCALE GENOMIC DNA]</scope>
    <source>
        <strain evidence="1 2">Marx 270</strain>
    </source>
</reference>
<accession>A0A0C3NAB4</accession>
<proteinExistence type="predicted"/>
<evidence type="ECO:0000313" key="2">
    <source>
        <dbReference type="Proteomes" id="UP000054217"/>
    </source>
</evidence>
<dbReference type="EMBL" id="KN832337">
    <property type="protein sequence ID" value="KIN92845.1"/>
    <property type="molecule type" value="Genomic_DNA"/>
</dbReference>